<feature type="transmembrane region" description="Helical" evidence="1">
    <location>
        <begin position="38"/>
        <end position="58"/>
    </location>
</feature>
<protein>
    <submittedName>
        <fullName evidence="4">DUF4105 domain-containing protein</fullName>
    </submittedName>
</protein>
<keyword evidence="1" id="KW-0472">Membrane</keyword>
<dbReference type="RefSeq" id="WP_161045150.1">
    <property type="nucleotide sequence ID" value="NZ_WWCS01000006.1"/>
</dbReference>
<proteinExistence type="predicted"/>
<dbReference type="InterPro" id="IPR025178">
    <property type="entry name" value="Lnb_N"/>
</dbReference>
<dbReference type="EMBL" id="WWCS01000006">
    <property type="protein sequence ID" value="MYN40095.1"/>
    <property type="molecule type" value="Genomic_DNA"/>
</dbReference>
<evidence type="ECO:0000313" key="5">
    <source>
        <dbReference type="Proteomes" id="UP000466332"/>
    </source>
</evidence>
<evidence type="ECO:0000313" key="4">
    <source>
        <dbReference type="EMBL" id="MYN40095.1"/>
    </source>
</evidence>
<keyword evidence="1" id="KW-0812">Transmembrane</keyword>
<name>A0ABW9WH13_9BURK</name>
<feature type="transmembrane region" description="Helical" evidence="1">
    <location>
        <begin position="63"/>
        <end position="80"/>
    </location>
</feature>
<reference evidence="4 5" key="1">
    <citation type="submission" date="2019-12" db="EMBL/GenBank/DDBJ databases">
        <title>Novel species isolated from a subtropical stream in China.</title>
        <authorList>
            <person name="Lu H."/>
        </authorList>
    </citation>
    <scope>NUCLEOTIDE SEQUENCE [LARGE SCALE GENOMIC DNA]</scope>
    <source>
        <strain evidence="4 5">FT109W</strain>
    </source>
</reference>
<keyword evidence="1" id="KW-1133">Transmembrane helix</keyword>
<feature type="signal peptide" evidence="2">
    <location>
        <begin position="1"/>
        <end position="19"/>
    </location>
</feature>
<gene>
    <name evidence="4" type="ORF">GTP55_11990</name>
</gene>
<comment type="caution">
    <text evidence="4">The sequence shown here is derived from an EMBL/GenBank/DDBJ whole genome shotgun (WGS) entry which is preliminary data.</text>
</comment>
<sequence>MTKHILTMAAMLIASLVLAALAAWGAGALWFQLPAGDLPRKLALLVWAAISVAALVFLWRRSWLAPSVWLVLLIVLMAWWRTIQPSHERLWADDVARMVTGKVDGSIVTLDQVRNFDWRSDTDYTVRWEPRQYDLDQLRTVDVALSYWMGPAIAHTLVSFGFADGRYLTFSIEIRKERGESFDALAGFFKRYETVLIAADERDILRVRTNVRDEDMWLYRLKMPPEMMRSLFMAYLDEGEQLKRAPRFYNTLIGNCTTIIYQMARRIQPGLPLDWRLLASGYLDRYLYDLGALQGQGDFATLRQHAHITARARAAGQADDFSARIRR</sequence>
<dbReference type="Proteomes" id="UP000466332">
    <property type="component" value="Unassembled WGS sequence"/>
</dbReference>
<accession>A0ABW9WH13</accession>
<feature type="domain" description="Lnb N-terminal periplasmic" evidence="3">
    <location>
        <begin position="125"/>
        <end position="281"/>
    </location>
</feature>
<evidence type="ECO:0000256" key="2">
    <source>
        <dbReference type="SAM" id="SignalP"/>
    </source>
</evidence>
<keyword evidence="2" id="KW-0732">Signal</keyword>
<feature type="chain" id="PRO_5045263533" evidence="2">
    <location>
        <begin position="20"/>
        <end position="327"/>
    </location>
</feature>
<evidence type="ECO:0000256" key="1">
    <source>
        <dbReference type="SAM" id="Phobius"/>
    </source>
</evidence>
<evidence type="ECO:0000259" key="3">
    <source>
        <dbReference type="Pfam" id="PF13387"/>
    </source>
</evidence>
<dbReference type="Pfam" id="PF13387">
    <property type="entry name" value="Lnb_N"/>
    <property type="match status" value="1"/>
</dbReference>
<organism evidence="4 5">
    <name type="scientific">Duganella margarita</name>
    <dbReference type="NCBI Taxonomy" id="2692170"/>
    <lineage>
        <taxon>Bacteria</taxon>
        <taxon>Pseudomonadati</taxon>
        <taxon>Pseudomonadota</taxon>
        <taxon>Betaproteobacteria</taxon>
        <taxon>Burkholderiales</taxon>
        <taxon>Oxalobacteraceae</taxon>
        <taxon>Telluria group</taxon>
        <taxon>Duganella</taxon>
    </lineage>
</organism>
<keyword evidence="5" id="KW-1185">Reference proteome</keyword>